<dbReference type="InterPro" id="IPR020846">
    <property type="entry name" value="MFS_dom"/>
</dbReference>
<dbReference type="InterPro" id="IPR011701">
    <property type="entry name" value="MFS"/>
</dbReference>
<evidence type="ECO:0000256" key="5">
    <source>
        <dbReference type="SAM" id="Phobius"/>
    </source>
</evidence>
<dbReference type="Proteomes" id="UP000309174">
    <property type="component" value="Unassembled WGS sequence"/>
</dbReference>
<feature type="domain" description="Major facilitator superfamily (MFS) profile" evidence="6">
    <location>
        <begin position="14"/>
        <end position="402"/>
    </location>
</feature>
<dbReference type="EMBL" id="VCKW01000385">
    <property type="protein sequence ID" value="TMQ89703.1"/>
    <property type="molecule type" value="Genomic_DNA"/>
</dbReference>
<feature type="transmembrane region" description="Helical" evidence="5">
    <location>
        <begin position="347"/>
        <end position="367"/>
    </location>
</feature>
<feature type="transmembrane region" description="Helical" evidence="5">
    <location>
        <begin position="224"/>
        <end position="246"/>
    </location>
</feature>
<evidence type="ECO:0000256" key="4">
    <source>
        <dbReference type="ARBA" id="ARBA00023136"/>
    </source>
</evidence>
<dbReference type="AlphaFoldDB" id="A0A5C4J0G3"/>
<keyword evidence="2 5" id="KW-0812">Transmembrane</keyword>
<gene>
    <name evidence="7" type="ORF">ETD83_38760</name>
</gene>
<feature type="transmembrane region" description="Helical" evidence="5">
    <location>
        <begin position="172"/>
        <end position="191"/>
    </location>
</feature>
<organism evidence="7 8">
    <name type="scientific">Actinomadura soli</name>
    <dbReference type="NCBI Taxonomy" id="2508997"/>
    <lineage>
        <taxon>Bacteria</taxon>
        <taxon>Bacillati</taxon>
        <taxon>Actinomycetota</taxon>
        <taxon>Actinomycetes</taxon>
        <taxon>Streptosporangiales</taxon>
        <taxon>Thermomonosporaceae</taxon>
        <taxon>Actinomadura</taxon>
    </lineage>
</organism>
<evidence type="ECO:0000259" key="6">
    <source>
        <dbReference type="PROSITE" id="PS50850"/>
    </source>
</evidence>
<dbReference type="GO" id="GO:0022857">
    <property type="term" value="F:transmembrane transporter activity"/>
    <property type="evidence" value="ECO:0007669"/>
    <property type="project" value="InterPro"/>
</dbReference>
<feature type="transmembrane region" description="Helical" evidence="5">
    <location>
        <begin position="55"/>
        <end position="76"/>
    </location>
</feature>
<reference evidence="7 8" key="1">
    <citation type="submission" date="2019-05" db="EMBL/GenBank/DDBJ databases">
        <title>Draft genome sequence of Actinomadura sp. 14C53.</title>
        <authorList>
            <person name="Saricaoglu S."/>
            <person name="Isik K."/>
        </authorList>
    </citation>
    <scope>NUCLEOTIDE SEQUENCE [LARGE SCALE GENOMIC DNA]</scope>
    <source>
        <strain evidence="7 8">14C53</strain>
    </source>
</reference>
<evidence type="ECO:0000313" key="7">
    <source>
        <dbReference type="EMBL" id="TMQ89703.1"/>
    </source>
</evidence>
<dbReference type="PANTHER" id="PTHR23523:SF2">
    <property type="entry name" value="2-NITROIMIDAZOLE TRANSPORTER"/>
    <property type="match status" value="1"/>
</dbReference>
<feature type="transmembrane region" description="Helical" evidence="5">
    <location>
        <begin position="140"/>
        <end position="160"/>
    </location>
</feature>
<feature type="transmembrane region" description="Helical" evidence="5">
    <location>
        <begin position="290"/>
        <end position="308"/>
    </location>
</feature>
<dbReference type="Gene3D" id="1.20.1250.20">
    <property type="entry name" value="MFS general substrate transporter like domains"/>
    <property type="match status" value="2"/>
</dbReference>
<keyword evidence="3 5" id="KW-1133">Transmembrane helix</keyword>
<dbReference type="InterPro" id="IPR036259">
    <property type="entry name" value="MFS_trans_sf"/>
</dbReference>
<dbReference type="Pfam" id="PF07690">
    <property type="entry name" value="MFS_1"/>
    <property type="match status" value="1"/>
</dbReference>
<sequence length="428" mass="43907">MTKDEMRTHLPRATAVWSLIGLVLLTINLRAAITGIAPVLGDLRDVFGLSGAEVGVLTTLPVLCLGVFASVAPMVARLLGTEIAIAGSLIMITLGILLRVIESPVSLFVGTVLAGAGIAMGNVLMPAVIKRAFPTRVGSLTGLAMMLMAASGAVAAGLAVPLDEAGGWRLALAVWAVPSVIALLVWGPLAVRGRRAPATSSGPSGPSASSARTSASGSLLRSPVAWYVAVFMGLASLMFYVLMSWLPEIMRDAGYAPAAAGMMVSVMMIAGIPLGFLVPVFAARLRDQRPLVAAVAITMVTGLGGLMLAPSAGWVWVLVLGLGTGSAFPLAYTLLNLRAPSPSIAAGLSGMAQTGGYLLAGFGPLAVGVLHDATGGWNVPLVLLLVLVVPEVLFGLLAARPGFVRPIRAVAARPARPEIDAREPVRAR</sequence>
<dbReference type="SUPFAM" id="SSF103473">
    <property type="entry name" value="MFS general substrate transporter"/>
    <property type="match status" value="1"/>
</dbReference>
<dbReference type="CDD" id="cd17339">
    <property type="entry name" value="MFS_NIMT_CynX_like"/>
    <property type="match status" value="1"/>
</dbReference>
<feature type="transmembrane region" description="Helical" evidence="5">
    <location>
        <begin position="258"/>
        <end position="283"/>
    </location>
</feature>
<evidence type="ECO:0000313" key="8">
    <source>
        <dbReference type="Proteomes" id="UP000309174"/>
    </source>
</evidence>
<evidence type="ECO:0000256" key="2">
    <source>
        <dbReference type="ARBA" id="ARBA00022692"/>
    </source>
</evidence>
<keyword evidence="8" id="KW-1185">Reference proteome</keyword>
<protein>
    <submittedName>
        <fullName evidence="7">MFS transporter</fullName>
    </submittedName>
</protein>
<dbReference type="GO" id="GO:0005886">
    <property type="term" value="C:plasma membrane"/>
    <property type="evidence" value="ECO:0007669"/>
    <property type="project" value="UniProtKB-SubCell"/>
</dbReference>
<comment type="subcellular location">
    <subcellularLocation>
        <location evidence="1">Cell membrane</location>
        <topology evidence="1">Multi-pass membrane protein</topology>
    </subcellularLocation>
</comment>
<comment type="caution">
    <text evidence="7">The sequence shown here is derived from an EMBL/GenBank/DDBJ whole genome shotgun (WGS) entry which is preliminary data.</text>
</comment>
<dbReference type="InterPro" id="IPR052524">
    <property type="entry name" value="MFS_Cyanate_Porter"/>
</dbReference>
<evidence type="ECO:0000256" key="3">
    <source>
        <dbReference type="ARBA" id="ARBA00022989"/>
    </source>
</evidence>
<feature type="transmembrane region" description="Helical" evidence="5">
    <location>
        <begin position="379"/>
        <end position="399"/>
    </location>
</feature>
<proteinExistence type="predicted"/>
<keyword evidence="4 5" id="KW-0472">Membrane</keyword>
<feature type="transmembrane region" description="Helical" evidence="5">
    <location>
        <begin position="107"/>
        <end position="128"/>
    </location>
</feature>
<feature type="transmembrane region" description="Helical" evidence="5">
    <location>
        <begin position="314"/>
        <end position="335"/>
    </location>
</feature>
<accession>A0A5C4J0G3</accession>
<evidence type="ECO:0000256" key="1">
    <source>
        <dbReference type="ARBA" id="ARBA00004651"/>
    </source>
</evidence>
<dbReference type="PROSITE" id="PS50850">
    <property type="entry name" value="MFS"/>
    <property type="match status" value="1"/>
</dbReference>
<feature type="transmembrane region" description="Helical" evidence="5">
    <location>
        <begin position="83"/>
        <end position="101"/>
    </location>
</feature>
<dbReference type="PANTHER" id="PTHR23523">
    <property type="match status" value="1"/>
</dbReference>
<dbReference type="OrthoDB" id="5317164at2"/>
<name>A0A5C4J0G3_9ACTN</name>